<feature type="compositionally biased region" description="Polar residues" evidence="5">
    <location>
        <begin position="336"/>
        <end position="349"/>
    </location>
</feature>
<sequence>MRQANDLQSRLQRAILTFNFQLAVDSRSGALTQAWLPQTALDGSVVLSTQGLPFTVAGGDLLALFRCMSCRYRFSTDCGRPASMDAVGRVYSSGECEMSSNVQRYDASVYLRVEDAKRCRVHACMFLPVYASADREHPLAVVEVAQPDLNVYFPAIFTTLQTCLEEVNLFTTDVARHAMAMGQLCRPPSLQSQRWQAGGRESAGGGPAEGQRRRQVTCSTVVVGVSKAVWARRRWHSQTPHANQQVNNRVGGGAGKRLSLQELEARYGLGLRDAAASLRICPTTLKRACRRHGITRWPRRQLAKMGRSRSSTLDQSQGTSGGSSEPLSFPHEPGTPASTGYASLAQTGLNGFDFRRAQSMPVQQQRMDTKAERVAAPPGGN</sequence>
<evidence type="ECO:0000313" key="8">
    <source>
        <dbReference type="Proteomes" id="UP001489004"/>
    </source>
</evidence>
<comment type="caution">
    <text evidence="7">The sequence shown here is derived from an EMBL/GenBank/DDBJ whole genome shotgun (WGS) entry which is preliminary data.</text>
</comment>
<feature type="region of interest" description="Disordered" evidence="5">
    <location>
        <begin position="296"/>
        <end position="381"/>
    </location>
</feature>
<dbReference type="InterPro" id="IPR003035">
    <property type="entry name" value="RWP-RK_dom"/>
</dbReference>
<evidence type="ECO:0000256" key="3">
    <source>
        <dbReference type="ARBA" id="ARBA00023163"/>
    </source>
</evidence>
<accession>A0AAW1Q778</accession>
<dbReference type="InterPro" id="IPR045012">
    <property type="entry name" value="NLP"/>
</dbReference>
<feature type="domain" description="RWP-RK" evidence="6">
    <location>
        <begin position="237"/>
        <end position="325"/>
    </location>
</feature>
<evidence type="ECO:0000256" key="2">
    <source>
        <dbReference type="ARBA" id="ARBA00023125"/>
    </source>
</evidence>
<reference evidence="7 8" key="1">
    <citation type="journal article" date="2024" name="Nat. Commun.">
        <title>Phylogenomics reveals the evolutionary origins of lichenization in chlorophyte algae.</title>
        <authorList>
            <person name="Puginier C."/>
            <person name="Libourel C."/>
            <person name="Otte J."/>
            <person name="Skaloud P."/>
            <person name="Haon M."/>
            <person name="Grisel S."/>
            <person name="Petersen M."/>
            <person name="Berrin J.G."/>
            <person name="Delaux P.M."/>
            <person name="Dal Grande F."/>
            <person name="Keller J."/>
        </authorList>
    </citation>
    <scope>NUCLEOTIDE SEQUENCE [LARGE SCALE GENOMIC DNA]</scope>
    <source>
        <strain evidence="7 8">SAG 2043</strain>
    </source>
</reference>
<keyword evidence="3" id="KW-0804">Transcription</keyword>
<dbReference type="PANTHER" id="PTHR32002:SF41">
    <property type="entry name" value="PROTEIN NLP8"/>
    <property type="match status" value="1"/>
</dbReference>
<dbReference type="EMBL" id="JALJOR010000005">
    <property type="protein sequence ID" value="KAK9816787.1"/>
    <property type="molecule type" value="Genomic_DNA"/>
</dbReference>
<proteinExistence type="predicted"/>
<evidence type="ECO:0000259" key="6">
    <source>
        <dbReference type="PROSITE" id="PS51519"/>
    </source>
</evidence>
<evidence type="ECO:0000256" key="4">
    <source>
        <dbReference type="ARBA" id="ARBA00023242"/>
    </source>
</evidence>
<dbReference type="PROSITE" id="PS51519">
    <property type="entry name" value="RWP_RK"/>
    <property type="match status" value="1"/>
</dbReference>
<keyword evidence="2" id="KW-0238">DNA-binding</keyword>
<dbReference type="Proteomes" id="UP001489004">
    <property type="component" value="Unassembled WGS sequence"/>
</dbReference>
<gene>
    <name evidence="7" type="ORF">WJX72_005105</name>
</gene>
<organism evidence="7 8">
    <name type="scientific">[Myrmecia] bisecta</name>
    <dbReference type="NCBI Taxonomy" id="41462"/>
    <lineage>
        <taxon>Eukaryota</taxon>
        <taxon>Viridiplantae</taxon>
        <taxon>Chlorophyta</taxon>
        <taxon>core chlorophytes</taxon>
        <taxon>Trebouxiophyceae</taxon>
        <taxon>Trebouxiales</taxon>
        <taxon>Trebouxiaceae</taxon>
        <taxon>Myrmecia</taxon>
    </lineage>
</organism>
<evidence type="ECO:0000256" key="5">
    <source>
        <dbReference type="SAM" id="MobiDB-lite"/>
    </source>
</evidence>
<dbReference type="Pfam" id="PF02042">
    <property type="entry name" value="RWP-RK"/>
    <property type="match status" value="1"/>
</dbReference>
<feature type="compositionally biased region" description="Polar residues" evidence="5">
    <location>
        <begin position="308"/>
        <end position="326"/>
    </location>
</feature>
<protein>
    <recommendedName>
        <fullName evidence="6">RWP-RK domain-containing protein</fullName>
    </recommendedName>
</protein>
<evidence type="ECO:0000256" key="1">
    <source>
        <dbReference type="ARBA" id="ARBA00023015"/>
    </source>
</evidence>
<dbReference type="GO" id="GO:0003677">
    <property type="term" value="F:DNA binding"/>
    <property type="evidence" value="ECO:0007669"/>
    <property type="project" value="UniProtKB-KW"/>
</dbReference>
<dbReference type="GO" id="GO:0003700">
    <property type="term" value="F:DNA-binding transcription factor activity"/>
    <property type="evidence" value="ECO:0007669"/>
    <property type="project" value="InterPro"/>
</dbReference>
<keyword evidence="1" id="KW-0805">Transcription regulation</keyword>
<dbReference type="PANTHER" id="PTHR32002">
    <property type="entry name" value="PROTEIN NLP8"/>
    <property type="match status" value="1"/>
</dbReference>
<name>A0AAW1Q778_9CHLO</name>
<dbReference type="AlphaFoldDB" id="A0AAW1Q778"/>
<evidence type="ECO:0000313" key="7">
    <source>
        <dbReference type="EMBL" id="KAK9816787.1"/>
    </source>
</evidence>
<keyword evidence="8" id="KW-1185">Reference proteome</keyword>
<keyword evidence="4" id="KW-0539">Nucleus</keyword>